<dbReference type="Proteomes" id="UP000221165">
    <property type="component" value="Unassembled WGS sequence"/>
</dbReference>
<accession>A0A2C6KN62</accession>
<dbReference type="AlphaFoldDB" id="A0A2C6KN62"/>
<evidence type="ECO:0000313" key="2">
    <source>
        <dbReference type="Proteomes" id="UP000221165"/>
    </source>
</evidence>
<dbReference type="EMBL" id="MIGC01003737">
    <property type="protein sequence ID" value="PHJ18977.1"/>
    <property type="molecule type" value="Genomic_DNA"/>
</dbReference>
<name>A0A2C6KN62_9APIC</name>
<reference evidence="1 2" key="1">
    <citation type="journal article" date="2017" name="Int. J. Parasitol.">
        <title>The genome of the protozoan parasite Cystoisospora suis and a reverse vaccinology approach to identify vaccine candidates.</title>
        <authorList>
            <person name="Palmieri N."/>
            <person name="Shrestha A."/>
            <person name="Ruttkowski B."/>
            <person name="Beck T."/>
            <person name="Vogl C."/>
            <person name="Tomley F."/>
            <person name="Blake D.P."/>
            <person name="Joachim A."/>
        </authorList>
    </citation>
    <scope>NUCLEOTIDE SEQUENCE [LARGE SCALE GENOMIC DNA]</scope>
    <source>
        <strain evidence="1 2">Wien I</strain>
    </source>
</reference>
<proteinExistence type="predicted"/>
<gene>
    <name evidence="1" type="ORF">CSUI_007194</name>
</gene>
<protein>
    <submittedName>
        <fullName evidence="1">Uncharacterized protein</fullName>
    </submittedName>
</protein>
<evidence type="ECO:0000313" key="1">
    <source>
        <dbReference type="EMBL" id="PHJ18977.1"/>
    </source>
</evidence>
<keyword evidence="2" id="KW-1185">Reference proteome</keyword>
<sequence length="45" mass="5464">KKLGIYQSRRLCFFFVFLLSSFNLTRGRSLRSKSSYTERQNERKD</sequence>
<organism evidence="1 2">
    <name type="scientific">Cystoisospora suis</name>
    <dbReference type="NCBI Taxonomy" id="483139"/>
    <lineage>
        <taxon>Eukaryota</taxon>
        <taxon>Sar</taxon>
        <taxon>Alveolata</taxon>
        <taxon>Apicomplexa</taxon>
        <taxon>Conoidasida</taxon>
        <taxon>Coccidia</taxon>
        <taxon>Eucoccidiorida</taxon>
        <taxon>Eimeriorina</taxon>
        <taxon>Sarcocystidae</taxon>
        <taxon>Cystoisospora</taxon>
    </lineage>
</organism>
<dbReference type="GeneID" id="94430555"/>
<comment type="caution">
    <text evidence="1">The sequence shown here is derived from an EMBL/GenBank/DDBJ whole genome shotgun (WGS) entry which is preliminary data.</text>
</comment>
<feature type="non-terminal residue" evidence="1">
    <location>
        <position position="1"/>
    </location>
</feature>
<dbReference type="VEuPathDB" id="ToxoDB:CSUI_007194"/>
<dbReference type="RefSeq" id="XP_067920679.1">
    <property type="nucleotide sequence ID" value="XM_068067344.1"/>
</dbReference>